<proteinExistence type="predicted"/>
<feature type="compositionally biased region" description="Basic and acidic residues" evidence="1">
    <location>
        <begin position="145"/>
        <end position="157"/>
    </location>
</feature>
<evidence type="ECO:0000256" key="1">
    <source>
        <dbReference type="SAM" id="MobiDB-lite"/>
    </source>
</evidence>
<feature type="region of interest" description="Disordered" evidence="1">
    <location>
        <begin position="132"/>
        <end position="157"/>
    </location>
</feature>
<dbReference type="EMBL" id="JABBNU010000011">
    <property type="protein sequence ID" value="NMM50147.1"/>
    <property type="molecule type" value="Genomic_DNA"/>
</dbReference>
<evidence type="ECO:0000313" key="3">
    <source>
        <dbReference type="Proteomes" id="UP000559010"/>
    </source>
</evidence>
<name>A0A848J0Q9_9BACT</name>
<organism evidence="2 3">
    <name type="scientific">Marinigracilibium pacificum</name>
    <dbReference type="NCBI Taxonomy" id="2729599"/>
    <lineage>
        <taxon>Bacteria</taxon>
        <taxon>Pseudomonadati</taxon>
        <taxon>Bacteroidota</taxon>
        <taxon>Cytophagia</taxon>
        <taxon>Cytophagales</taxon>
        <taxon>Flammeovirgaceae</taxon>
        <taxon>Marinigracilibium</taxon>
    </lineage>
</organism>
<evidence type="ECO:0000313" key="2">
    <source>
        <dbReference type="EMBL" id="NMM50147.1"/>
    </source>
</evidence>
<dbReference type="Proteomes" id="UP000559010">
    <property type="component" value="Unassembled WGS sequence"/>
</dbReference>
<keyword evidence="3" id="KW-1185">Reference proteome</keyword>
<gene>
    <name evidence="2" type="ORF">HH304_17190</name>
</gene>
<accession>A0A848J0Q9</accession>
<dbReference type="AlphaFoldDB" id="A0A848J0Q9"/>
<sequence>MNKLVTIFLILFTFGVSHEVKAQYPKTSMLPVYSAVDSATYHAGMLITFGKASASHYRYCFIPKPERISKPDVYIRRGIENLALPIRRLYKDQEDNHVYVVIRYFLDEDGGSSTKVRDLVIDLDRALQSGEVKSSNENFTPADTGDMKPRFNREDTQ</sequence>
<protein>
    <submittedName>
        <fullName evidence="2">Uncharacterized protein</fullName>
    </submittedName>
</protein>
<feature type="compositionally biased region" description="Polar residues" evidence="1">
    <location>
        <begin position="132"/>
        <end position="141"/>
    </location>
</feature>
<dbReference type="RefSeq" id="WP_169684445.1">
    <property type="nucleotide sequence ID" value="NZ_JABBNU010000011.1"/>
</dbReference>
<comment type="caution">
    <text evidence="2">The sequence shown here is derived from an EMBL/GenBank/DDBJ whole genome shotgun (WGS) entry which is preliminary data.</text>
</comment>
<reference evidence="2 3" key="1">
    <citation type="submission" date="2020-04" db="EMBL/GenBank/DDBJ databases">
        <title>Flammeovirgaceae bacterium KN852 isolated from deep sea.</title>
        <authorList>
            <person name="Zhang D.-C."/>
        </authorList>
    </citation>
    <scope>NUCLEOTIDE SEQUENCE [LARGE SCALE GENOMIC DNA]</scope>
    <source>
        <strain evidence="2 3">KN852</strain>
    </source>
</reference>